<feature type="active site" description="Proton acceptor" evidence="3">
    <location>
        <position position="90"/>
    </location>
</feature>
<dbReference type="EMBL" id="BMGR01000016">
    <property type="protein sequence ID" value="GGG20384.1"/>
    <property type="molecule type" value="Genomic_DNA"/>
</dbReference>
<comment type="function">
    <text evidence="3">Nucleoside triphosphate pyrophosphatase that hydrolyzes dTTP and UTP. May have a dual role in cell division arrest and in preventing the incorporation of modified nucleotides into cellular nucleic acids.</text>
</comment>
<name>A0A917LG56_9BACL</name>
<dbReference type="EC" id="3.6.1.9" evidence="3"/>
<proteinExistence type="inferred from homology"/>
<dbReference type="AlphaFoldDB" id="A0A917LG56"/>
<dbReference type="PANTHER" id="PTHR43213:SF5">
    <property type="entry name" value="BIFUNCTIONAL DTTP_UTP PYROPHOSPHATASE_METHYLTRANSFERASE PROTEIN-RELATED"/>
    <property type="match status" value="1"/>
</dbReference>
<evidence type="ECO:0000256" key="1">
    <source>
        <dbReference type="ARBA" id="ARBA00001968"/>
    </source>
</evidence>
<comment type="caution">
    <text evidence="4">The sequence shown here is derived from an EMBL/GenBank/DDBJ whole genome shotgun (WGS) entry which is preliminary data.</text>
</comment>
<dbReference type="CDD" id="cd00555">
    <property type="entry name" value="Maf"/>
    <property type="match status" value="1"/>
</dbReference>
<comment type="subcellular location">
    <subcellularLocation>
        <location evidence="3">Cytoplasm</location>
    </subcellularLocation>
</comment>
<keyword evidence="2 3" id="KW-0378">Hydrolase</keyword>
<evidence type="ECO:0000256" key="2">
    <source>
        <dbReference type="ARBA" id="ARBA00022801"/>
    </source>
</evidence>
<evidence type="ECO:0000256" key="3">
    <source>
        <dbReference type="HAMAP-Rule" id="MF_00528"/>
    </source>
</evidence>
<dbReference type="InterPro" id="IPR003697">
    <property type="entry name" value="Maf-like"/>
</dbReference>
<comment type="cofactor">
    <cofactor evidence="1 3">
        <name>a divalent metal cation</name>
        <dbReference type="ChEBI" id="CHEBI:60240"/>
    </cofactor>
</comment>
<dbReference type="GO" id="GO:0005737">
    <property type="term" value="C:cytoplasm"/>
    <property type="evidence" value="ECO:0007669"/>
    <property type="project" value="UniProtKB-SubCell"/>
</dbReference>
<protein>
    <recommendedName>
        <fullName evidence="3">dTTP/UTP pyrophosphatase</fullName>
        <shortName evidence="3">dTTPase/UTPase</shortName>
        <ecNumber evidence="3">3.6.1.9</ecNumber>
    </recommendedName>
    <alternativeName>
        <fullName evidence="3">Nucleoside triphosphate pyrophosphatase</fullName>
    </alternativeName>
    <alternativeName>
        <fullName evidence="3">Nucleotide pyrophosphatase</fullName>
        <shortName evidence="3">Nucleotide PPase</shortName>
    </alternativeName>
</protein>
<sequence length="212" mass="23071">MDSVSVTDRSTIRKVVLASASPRRQALMQTLALRLPLEIVAPDVDESTQPEWTPSEVVEQLALKKARAARELLQAQDDNACEAAVIIGADTIVVLDGEIMGKPKDSEDAIRTLQRLQGRMHEVYSGIACIHTADDREIVSYRVTRVHMKPLDSIRIGRYVASGEPLDKAGSYAIQGLGAVLVDGIDGCYFNVVGLSLSLLSELLLEFGIEVI</sequence>
<dbReference type="InterPro" id="IPR029001">
    <property type="entry name" value="ITPase-like_fam"/>
</dbReference>
<gene>
    <name evidence="4" type="ORF">GCM10010916_41430</name>
</gene>
<organism evidence="4 5">
    <name type="scientific">Paenibacillus abyssi</name>
    <dbReference type="NCBI Taxonomy" id="1340531"/>
    <lineage>
        <taxon>Bacteria</taxon>
        <taxon>Bacillati</taxon>
        <taxon>Bacillota</taxon>
        <taxon>Bacilli</taxon>
        <taxon>Bacillales</taxon>
        <taxon>Paenibacillaceae</taxon>
        <taxon>Paenibacillus</taxon>
    </lineage>
</organism>
<dbReference type="GO" id="GO:0009117">
    <property type="term" value="P:nucleotide metabolic process"/>
    <property type="evidence" value="ECO:0007669"/>
    <property type="project" value="UniProtKB-KW"/>
</dbReference>
<dbReference type="Gene3D" id="3.90.950.10">
    <property type="match status" value="1"/>
</dbReference>
<comment type="similarity">
    <text evidence="3">Belongs to the Maf family. YhdE subfamily.</text>
</comment>
<accession>A0A917LG56</accession>
<feature type="site" description="Important for substrate specificity" evidence="3">
    <location>
        <position position="175"/>
    </location>
</feature>
<dbReference type="NCBIfam" id="TIGR00172">
    <property type="entry name" value="maf"/>
    <property type="match status" value="1"/>
</dbReference>
<reference evidence="4" key="1">
    <citation type="journal article" date="2014" name="Int. J. Syst. Evol. Microbiol.">
        <title>Complete genome sequence of Corynebacterium casei LMG S-19264T (=DSM 44701T), isolated from a smear-ripened cheese.</title>
        <authorList>
            <consortium name="US DOE Joint Genome Institute (JGI-PGF)"/>
            <person name="Walter F."/>
            <person name="Albersmeier A."/>
            <person name="Kalinowski J."/>
            <person name="Ruckert C."/>
        </authorList>
    </citation>
    <scope>NUCLEOTIDE SEQUENCE</scope>
    <source>
        <strain evidence="4">CGMCC 1.12987</strain>
    </source>
</reference>
<comment type="catalytic activity">
    <reaction evidence="3">
        <text>dTTP + H2O = dTMP + diphosphate + H(+)</text>
        <dbReference type="Rhea" id="RHEA:28534"/>
        <dbReference type="ChEBI" id="CHEBI:15377"/>
        <dbReference type="ChEBI" id="CHEBI:15378"/>
        <dbReference type="ChEBI" id="CHEBI:33019"/>
        <dbReference type="ChEBI" id="CHEBI:37568"/>
        <dbReference type="ChEBI" id="CHEBI:63528"/>
        <dbReference type="EC" id="3.6.1.9"/>
    </reaction>
</comment>
<dbReference type="Pfam" id="PF02545">
    <property type="entry name" value="Maf"/>
    <property type="match status" value="1"/>
</dbReference>
<dbReference type="PANTHER" id="PTHR43213">
    <property type="entry name" value="BIFUNCTIONAL DTTP/UTP PYROPHOSPHATASE/METHYLTRANSFERASE PROTEIN-RELATED"/>
    <property type="match status" value="1"/>
</dbReference>
<dbReference type="SUPFAM" id="SSF52972">
    <property type="entry name" value="ITPase-like"/>
    <property type="match status" value="1"/>
</dbReference>
<feature type="site" description="Important for substrate specificity" evidence="3">
    <location>
        <position position="91"/>
    </location>
</feature>
<reference evidence="4" key="2">
    <citation type="submission" date="2020-09" db="EMBL/GenBank/DDBJ databases">
        <authorList>
            <person name="Sun Q."/>
            <person name="Zhou Y."/>
        </authorList>
    </citation>
    <scope>NUCLEOTIDE SEQUENCE</scope>
    <source>
        <strain evidence="4">CGMCC 1.12987</strain>
    </source>
</reference>
<evidence type="ECO:0000313" key="5">
    <source>
        <dbReference type="Proteomes" id="UP000644756"/>
    </source>
</evidence>
<keyword evidence="3" id="KW-0546">Nucleotide metabolism</keyword>
<dbReference type="PIRSF" id="PIRSF006305">
    <property type="entry name" value="Maf"/>
    <property type="match status" value="1"/>
</dbReference>
<dbReference type="RefSeq" id="WP_268237427.1">
    <property type="nucleotide sequence ID" value="NZ_BMGR01000016.1"/>
</dbReference>
<dbReference type="HAMAP" id="MF_00528">
    <property type="entry name" value="Maf"/>
    <property type="match status" value="1"/>
</dbReference>
<dbReference type="Proteomes" id="UP000644756">
    <property type="component" value="Unassembled WGS sequence"/>
</dbReference>
<comment type="caution">
    <text evidence="3">Lacks conserved residue(s) required for the propagation of feature annotation.</text>
</comment>
<dbReference type="GO" id="GO:0047429">
    <property type="term" value="F:nucleoside triphosphate diphosphatase activity"/>
    <property type="evidence" value="ECO:0007669"/>
    <property type="project" value="UniProtKB-EC"/>
</dbReference>
<keyword evidence="5" id="KW-1185">Reference proteome</keyword>
<comment type="catalytic activity">
    <reaction evidence="3">
        <text>UTP + H2O = UMP + diphosphate + H(+)</text>
        <dbReference type="Rhea" id="RHEA:29395"/>
        <dbReference type="ChEBI" id="CHEBI:15377"/>
        <dbReference type="ChEBI" id="CHEBI:15378"/>
        <dbReference type="ChEBI" id="CHEBI:33019"/>
        <dbReference type="ChEBI" id="CHEBI:46398"/>
        <dbReference type="ChEBI" id="CHEBI:57865"/>
        <dbReference type="EC" id="3.6.1.9"/>
    </reaction>
</comment>
<feature type="site" description="Important for substrate specificity" evidence="3">
    <location>
        <position position="23"/>
    </location>
</feature>
<evidence type="ECO:0000313" key="4">
    <source>
        <dbReference type="EMBL" id="GGG20384.1"/>
    </source>
</evidence>
<keyword evidence="3" id="KW-0963">Cytoplasm</keyword>